<dbReference type="OrthoDB" id="6256554at2759"/>
<evidence type="ECO:0000313" key="3">
    <source>
        <dbReference type="Proteomes" id="UP000784294"/>
    </source>
</evidence>
<organism evidence="2 3">
    <name type="scientific">Protopolystoma xenopodis</name>
    <dbReference type="NCBI Taxonomy" id="117903"/>
    <lineage>
        <taxon>Eukaryota</taxon>
        <taxon>Metazoa</taxon>
        <taxon>Spiralia</taxon>
        <taxon>Lophotrochozoa</taxon>
        <taxon>Platyhelminthes</taxon>
        <taxon>Monogenea</taxon>
        <taxon>Polyopisthocotylea</taxon>
        <taxon>Polystomatidea</taxon>
        <taxon>Polystomatidae</taxon>
        <taxon>Protopolystoma</taxon>
    </lineage>
</organism>
<gene>
    <name evidence="2" type="ORF">PXEA_LOCUS27739</name>
</gene>
<evidence type="ECO:0000313" key="2">
    <source>
        <dbReference type="EMBL" id="VEL34299.1"/>
    </source>
</evidence>
<feature type="region of interest" description="Disordered" evidence="1">
    <location>
        <begin position="325"/>
        <end position="358"/>
    </location>
</feature>
<feature type="non-terminal residue" evidence="2">
    <location>
        <position position="1"/>
    </location>
</feature>
<dbReference type="EMBL" id="CAAALY010247375">
    <property type="protein sequence ID" value="VEL34299.1"/>
    <property type="molecule type" value="Genomic_DNA"/>
</dbReference>
<accession>A0A3S5C490</accession>
<dbReference type="InterPro" id="IPR038190">
    <property type="entry name" value="SRI_sf"/>
</dbReference>
<dbReference type="AlphaFoldDB" id="A0A3S5C490"/>
<evidence type="ECO:0000256" key="1">
    <source>
        <dbReference type="SAM" id="MobiDB-lite"/>
    </source>
</evidence>
<feature type="region of interest" description="Disordered" evidence="1">
    <location>
        <begin position="114"/>
        <end position="161"/>
    </location>
</feature>
<proteinExistence type="predicted"/>
<feature type="compositionally biased region" description="Gly residues" evidence="1">
    <location>
        <begin position="325"/>
        <end position="339"/>
    </location>
</feature>
<dbReference type="Gene3D" id="1.10.1740.100">
    <property type="entry name" value="Set2, Rpb1 interacting domain"/>
    <property type="match status" value="1"/>
</dbReference>
<comment type="caution">
    <text evidence="2">The sequence shown here is derived from an EMBL/GenBank/DDBJ whole genome shotgun (WGS) entry which is preliminary data.</text>
</comment>
<name>A0A3S5C490_9PLAT</name>
<feature type="compositionally biased region" description="Polar residues" evidence="1">
    <location>
        <begin position="340"/>
        <end position="354"/>
    </location>
</feature>
<protein>
    <submittedName>
        <fullName evidence="2">Uncharacterized protein</fullName>
    </submittedName>
</protein>
<sequence>MLARCALLREQHRLRLEPMRRQALPALHLHLSENGTSPLPPGWQRAPNTAYKSVEKPNASVNVSTIVTSGIALEFDGNNISRSNQNLLSTGQSVIGSTEEAGNCRSSTDASLLLESGDDAKNSAKTRQTRWDPPVYPWDADPEDKAALEGGNDENDPEAPYNWGCASRYQVTHEEIETMYQRMRQRLLERQCMELLHELAAKPGAPQGAAEQSFAIELYSLVHNTLRNFRDARCKYGRILNDEDLYFVTRRLAQAVIVKEIQKLHQAQAATASSIFSAPLMPEVTPTIRSRATLYVRKYMEAKGPVYVRRQAQAPILNTCPGISAGPGPGISSGQGAGQNTGVTSSQLPPTQGQPHLAAHPGHTLRVVAGIPVNQTHRRGPTG</sequence>
<reference evidence="2" key="1">
    <citation type="submission" date="2018-11" db="EMBL/GenBank/DDBJ databases">
        <authorList>
            <consortium name="Pathogen Informatics"/>
        </authorList>
    </citation>
    <scope>NUCLEOTIDE SEQUENCE</scope>
</reference>
<keyword evidence="3" id="KW-1185">Reference proteome</keyword>
<dbReference type="Proteomes" id="UP000784294">
    <property type="component" value="Unassembled WGS sequence"/>
</dbReference>